<dbReference type="PANTHER" id="PTHR46148:SF44">
    <property type="entry name" value="GAG-POL POLYPROTEIN"/>
    <property type="match status" value="1"/>
</dbReference>
<feature type="domain" description="Tf2-1-like SH3-like" evidence="1">
    <location>
        <begin position="90"/>
        <end position="138"/>
    </location>
</feature>
<dbReference type="SUPFAM" id="SSF53098">
    <property type="entry name" value="Ribonuclease H-like"/>
    <property type="match status" value="1"/>
</dbReference>
<dbReference type="Gene3D" id="3.30.420.10">
    <property type="entry name" value="Ribonuclease H-like superfamily/Ribonuclease H"/>
    <property type="match status" value="1"/>
</dbReference>
<dbReference type="GO" id="GO:0003676">
    <property type="term" value="F:nucleic acid binding"/>
    <property type="evidence" value="ECO:0007669"/>
    <property type="project" value="InterPro"/>
</dbReference>
<protein>
    <submittedName>
        <fullName evidence="2">DNA/RNA polymerases superfamily protein</fullName>
    </submittedName>
</protein>
<proteinExistence type="predicted"/>
<evidence type="ECO:0000313" key="2">
    <source>
        <dbReference type="EMBL" id="KAA3487040.1"/>
    </source>
</evidence>
<dbReference type="Proteomes" id="UP000325315">
    <property type="component" value="Unassembled WGS sequence"/>
</dbReference>
<gene>
    <name evidence="2" type="ORF">EPI10_030896</name>
</gene>
<comment type="caution">
    <text evidence="2">The sequence shown here is derived from an EMBL/GenBank/DDBJ whole genome shotgun (WGS) entry which is preliminary data.</text>
</comment>
<name>A0A5B6WYS1_9ROSI</name>
<dbReference type="InterPro" id="IPR012337">
    <property type="entry name" value="RNaseH-like_sf"/>
</dbReference>
<organism evidence="2 3">
    <name type="scientific">Gossypium australe</name>
    <dbReference type="NCBI Taxonomy" id="47621"/>
    <lineage>
        <taxon>Eukaryota</taxon>
        <taxon>Viridiplantae</taxon>
        <taxon>Streptophyta</taxon>
        <taxon>Embryophyta</taxon>
        <taxon>Tracheophyta</taxon>
        <taxon>Spermatophyta</taxon>
        <taxon>Magnoliopsida</taxon>
        <taxon>eudicotyledons</taxon>
        <taxon>Gunneridae</taxon>
        <taxon>Pentapetalae</taxon>
        <taxon>rosids</taxon>
        <taxon>malvids</taxon>
        <taxon>Malvales</taxon>
        <taxon>Malvaceae</taxon>
        <taxon>Malvoideae</taxon>
        <taxon>Gossypium</taxon>
    </lineage>
</organism>
<dbReference type="PANTHER" id="PTHR46148">
    <property type="entry name" value="CHROMO DOMAIN-CONTAINING PROTEIN"/>
    <property type="match status" value="1"/>
</dbReference>
<dbReference type="Pfam" id="PF24626">
    <property type="entry name" value="SH3_Tf2-1"/>
    <property type="match status" value="1"/>
</dbReference>
<dbReference type="OrthoDB" id="997452at2759"/>
<dbReference type="InterPro" id="IPR056924">
    <property type="entry name" value="SH3_Tf2-1"/>
</dbReference>
<dbReference type="InterPro" id="IPR036397">
    <property type="entry name" value="RNaseH_sf"/>
</dbReference>
<sequence length="212" mass="25015">MLRGCVIDFRGSWEDYLPLAEFAYNNSYQSSIQMAPYEALYGRRCPTPTCWTELETEEKVKLIRDQLKEASDRQKLFADLKRREIEFSVGDRVLLKVSPWKKVLRFGRKGKLSPRFIRPYRVLKCVGPVAYQLELPPERYCSDPSHVVPVEEIEVRPDLSFEEELVQIVDLDIKVLRRKSVPLVKVLWRNHGSEEATWEPEDVMRQQYPHLF</sequence>
<dbReference type="AlphaFoldDB" id="A0A5B6WYS1"/>
<keyword evidence="3" id="KW-1185">Reference proteome</keyword>
<evidence type="ECO:0000313" key="3">
    <source>
        <dbReference type="Proteomes" id="UP000325315"/>
    </source>
</evidence>
<dbReference type="SUPFAM" id="SSF54160">
    <property type="entry name" value="Chromo domain-like"/>
    <property type="match status" value="1"/>
</dbReference>
<evidence type="ECO:0000259" key="1">
    <source>
        <dbReference type="Pfam" id="PF24626"/>
    </source>
</evidence>
<dbReference type="EMBL" id="SMMG02000001">
    <property type="protein sequence ID" value="KAA3487040.1"/>
    <property type="molecule type" value="Genomic_DNA"/>
</dbReference>
<dbReference type="InterPro" id="IPR016197">
    <property type="entry name" value="Chromo-like_dom_sf"/>
</dbReference>
<reference evidence="3" key="1">
    <citation type="journal article" date="2019" name="Plant Biotechnol. J.">
        <title>Genome sequencing of the Australian wild diploid species Gossypium australe highlights disease resistance and delayed gland morphogenesis.</title>
        <authorList>
            <person name="Cai Y."/>
            <person name="Cai X."/>
            <person name="Wang Q."/>
            <person name="Wang P."/>
            <person name="Zhang Y."/>
            <person name="Cai C."/>
            <person name="Xu Y."/>
            <person name="Wang K."/>
            <person name="Zhou Z."/>
            <person name="Wang C."/>
            <person name="Geng S."/>
            <person name="Li B."/>
            <person name="Dong Q."/>
            <person name="Hou Y."/>
            <person name="Wang H."/>
            <person name="Ai P."/>
            <person name="Liu Z."/>
            <person name="Yi F."/>
            <person name="Sun M."/>
            <person name="An G."/>
            <person name="Cheng J."/>
            <person name="Zhang Y."/>
            <person name="Shi Q."/>
            <person name="Xie Y."/>
            <person name="Shi X."/>
            <person name="Chang Y."/>
            <person name="Huang F."/>
            <person name="Chen Y."/>
            <person name="Hong S."/>
            <person name="Mi L."/>
            <person name="Sun Q."/>
            <person name="Zhang L."/>
            <person name="Zhou B."/>
            <person name="Peng R."/>
            <person name="Zhang X."/>
            <person name="Liu F."/>
        </authorList>
    </citation>
    <scope>NUCLEOTIDE SEQUENCE [LARGE SCALE GENOMIC DNA]</scope>
    <source>
        <strain evidence="3">cv. PA1801</strain>
    </source>
</reference>
<accession>A0A5B6WYS1</accession>